<evidence type="ECO:0000259" key="2">
    <source>
        <dbReference type="Pfam" id="PF02470"/>
    </source>
</evidence>
<dbReference type="Pfam" id="PF02470">
    <property type="entry name" value="MlaD"/>
    <property type="match status" value="1"/>
</dbReference>
<comment type="caution">
    <text evidence="4">The sequence shown here is derived from an EMBL/GenBank/DDBJ whole genome shotgun (WGS) entry which is preliminary data.</text>
</comment>
<dbReference type="EMBL" id="JAPWIE010000001">
    <property type="protein sequence ID" value="MCZ4549128.1"/>
    <property type="molecule type" value="Genomic_DNA"/>
</dbReference>
<dbReference type="InterPro" id="IPR024516">
    <property type="entry name" value="Mce_C"/>
</dbReference>
<protein>
    <submittedName>
        <fullName evidence="4">MCE family protein</fullName>
    </submittedName>
</protein>
<reference evidence="4" key="1">
    <citation type="submission" date="2022-12" db="EMBL/GenBank/DDBJ databases">
        <authorList>
            <person name="Krivoruchko A.V."/>
            <person name="Elkin A."/>
        </authorList>
    </citation>
    <scope>NUCLEOTIDE SEQUENCE</scope>
    <source>
        <strain evidence="4">IEGM 1388</strain>
    </source>
</reference>
<evidence type="ECO:0000259" key="3">
    <source>
        <dbReference type="Pfam" id="PF11887"/>
    </source>
</evidence>
<name>A0ABT4MQ65_GORRU</name>
<keyword evidence="1" id="KW-0472">Membrane</keyword>
<sequence length="332" mass="35978">MSRAGALGRSWRSHRFFWLGAIGAVVLIVIVFATFAISDSGIGKREYTADFSQAGGIRPGDKVRVAGIDVGEVSKTELARDHVTLTMEVDKKVEVRDDGSAEIKLSTLLGQRYVDIRIGDSTVPLKGSRIPLTQVPYDLQETIERGTPILAGVNAEELSDSVSALNSQLKDAPGVTRTTLDALTEMSKVISNRSDQINLLIKDTETVTDVINSSQYQLSVIVGQGQLLAQKIVTRQQLVVQLLDGVANLAQQMEAMGAENNNQFAPLIGNLNTVSEGLEKNRDNLRHMLEVLPLTVRSIANTTGSGPYAMGYLPWGIFPDNWLCAARVVNGC</sequence>
<keyword evidence="5" id="KW-1185">Reference proteome</keyword>
<dbReference type="PANTHER" id="PTHR33371">
    <property type="entry name" value="INTERMEMBRANE PHOSPHOLIPID TRANSPORT SYSTEM BINDING PROTEIN MLAD-RELATED"/>
    <property type="match status" value="1"/>
</dbReference>
<organism evidence="4 5">
    <name type="scientific">Gordonia rubripertincta</name>
    <name type="common">Rhodococcus corallinus</name>
    <dbReference type="NCBI Taxonomy" id="36822"/>
    <lineage>
        <taxon>Bacteria</taxon>
        <taxon>Bacillati</taxon>
        <taxon>Actinomycetota</taxon>
        <taxon>Actinomycetes</taxon>
        <taxon>Mycobacteriales</taxon>
        <taxon>Gordoniaceae</taxon>
        <taxon>Gordonia</taxon>
    </lineage>
</organism>
<feature type="transmembrane region" description="Helical" evidence="1">
    <location>
        <begin position="16"/>
        <end position="37"/>
    </location>
</feature>
<dbReference type="NCBIfam" id="TIGR00996">
    <property type="entry name" value="Mtu_fam_mce"/>
    <property type="match status" value="1"/>
</dbReference>
<evidence type="ECO:0000256" key="1">
    <source>
        <dbReference type="SAM" id="Phobius"/>
    </source>
</evidence>
<evidence type="ECO:0000313" key="5">
    <source>
        <dbReference type="Proteomes" id="UP001067235"/>
    </source>
</evidence>
<dbReference type="RefSeq" id="WP_210405218.1">
    <property type="nucleotide sequence ID" value="NZ_JAPWIE010000001.1"/>
</dbReference>
<proteinExistence type="predicted"/>
<gene>
    <name evidence="4" type="ORF">O4213_03990</name>
</gene>
<dbReference type="PANTHER" id="PTHR33371:SF18">
    <property type="entry name" value="MCE-FAMILY PROTEIN MCE3C"/>
    <property type="match status" value="1"/>
</dbReference>
<keyword evidence="1" id="KW-1133">Transmembrane helix</keyword>
<evidence type="ECO:0000313" key="4">
    <source>
        <dbReference type="EMBL" id="MCZ4549128.1"/>
    </source>
</evidence>
<dbReference type="InterPro" id="IPR005693">
    <property type="entry name" value="Mce"/>
</dbReference>
<feature type="domain" description="Mce/MlaD" evidence="2">
    <location>
        <begin position="44"/>
        <end position="117"/>
    </location>
</feature>
<accession>A0ABT4MQ65</accession>
<feature type="domain" description="Mammalian cell entry C-terminal" evidence="3">
    <location>
        <begin position="133"/>
        <end position="305"/>
    </location>
</feature>
<dbReference type="Pfam" id="PF11887">
    <property type="entry name" value="Mce4_CUP1"/>
    <property type="match status" value="1"/>
</dbReference>
<dbReference type="InterPro" id="IPR052336">
    <property type="entry name" value="MlaD_Phospholipid_Transporter"/>
</dbReference>
<dbReference type="InterPro" id="IPR003399">
    <property type="entry name" value="Mce/MlaD"/>
</dbReference>
<keyword evidence="1" id="KW-0812">Transmembrane</keyword>
<dbReference type="Proteomes" id="UP001067235">
    <property type="component" value="Unassembled WGS sequence"/>
</dbReference>